<dbReference type="AlphaFoldDB" id="A0A379SRS7"/>
<protein>
    <submittedName>
        <fullName evidence="1">Phosphoribosylaminoimidazole-succinocarboxamide synthase</fullName>
        <ecNumber evidence="1">6.3.2.6</ecNumber>
    </submittedName>
</protein>
<dbReference type="EMBL" id="UGXD01000002">
    <property type="protein sequence ID" value="SUG32097.1"/>
    <property type="molecule type" value="Genomic_DNA"/>
</dbReference>
<organism evidence="1 2">
    <name type="scientific">Salmonella enterica subsp. arizonae</name>
    <dbReference type="NCBI Taxonomy" id="59203"/>
    <lineage>
        <taxon>Bacteria</taxon>
        <taxon>Pseudomonadati</taxon>
        <taxon>Pseudomonadota</taxon>
        <taxon>Gammaproteobacteria</taxon>
        <taxon>Enterobacterales</taxon>
        <taxon>Enterobacteriaceae</taxon>
        <taxon>Salmonella</taxon>
    </lineage>
</organism>
<evidence type="ECO:0000313" key="1">
    <source>
        <dbReference type="EMBL" id="SUG32097.1"/>
    </source>
</evidence>
<sequence length="30" mass="3441">MQKQAELYRGKAKTVYSTENPDLFGARIPQ</sequence>
<accession>A0A379SRS7</accession>
<proteinExistence type="predicted"/>
<gene>
    <name evidence="1" type="primary">purC_1</name>
    <name evidence="1" type="ORF">NCTC7304_01517</name>
</gene>
<keyword evidence="1" id="KW-0436">Ligase</keyword>
<dbReference type="GO" id="GO:0004639">
    <property type="term" value="F:phosphoribosylaminoimidazolesuccinocarboxamide synthase activity"/>
    <property type="evidence" value="ECO:0007669"/>
    <property type="project" value="UniProtKB-EC"/>
</dbReference>
<dbReference type="EC" id="6.3.2.6" evidence="1"/>
<name>A0A379SRS7_SALER</name>
<reference evidence="1 2" key="1">
    <citation type="submission" date="2018-06" db="EMBL/GenBank/DDBJ databases">
        <authorList>
            <consortium name="Pathogen Informatics"/>
            <person name="Doyle S."/>
        </authorList>
    </citation>
    <scope>NUCLEOTIDE SEQUENCE [LARGE SCALE GENOMIC DNA]</scope>
    <source>
        <strain evidence="1 2">NCTC7304</strain>
    </source>
</reference>
<evidence type="ECO:0000313" key="2">
    <source>
        <dbReference type="Proteomes" id="UP000254762"/>
    </source>
</evidence>
<dbReference type="Proteomes" id="UP000254762">
    <property type="component" value="Unassembled WGS sequence"/>
</dbReference>